<dbReference type="EMBL" id="BARU01038183">
    <property type="protein sequence ID" value="GAH81832.1"/>
    <property type="molecule type" value="Genomic_DNA"/>
</dbReference>
<reference evidence="2" key="1">
    <citation type="journal article" date="2014" name="Front. Microbiol.">
        <title>High frequency of phylogenetically diverse reductive dehalogenase-homologous genes in deep subseafloor sedimentary metagenomes.</title>
        <authorList>
            <person name="Kawai M."/>
            <person name="Futagami T."/>
            <person name="Toyoda A."/>
            <person name="Takaki Y."/>
            <person name="Nishi S."/>
            <person name="Hori S."/>
            <person name="Arai W."/>
            <person name="Tsubouchi T."/>
            <person name="Morono Y."/>
            <person name="Uchiyama I."/>
            <person name="Ito T."/>
            <person name="Fujiyama A."/>
            <person name="Inagaki F."/>
            <person name="Takami H."/>
        </authorList>
    </citation>
    <scope>NUCLEOTIDE SEQUENCE</scope>
    <source>
        <strain evidence="2">Expedition CK06-06</strain>
    </source>
</reference>
<evidence type="ECO:0000313" key="2">
    <source>
        <dbReference type="EMBL" id="GAH81832.1"/>
    </source>
</evidence>
<feature type="non-terminal residue" evidence="2">
    <location>
        <position position="1"/>
    </location>
</feature>
<accession>X1IJE4</accession>
<sequence>KICGAVVQSGERLTGSQKVGGSNPPSSTNKAKAANSTSNTSLT</sequence>
<comment type="caution">
    <text evidence="2">The sequence shown here is derived from an EMBL/GenBank/DDBJ whole genome shotgun (WGS) entry which is preliminary data.</text>
</comment>
<dbReference type="AlphaFoldDB" id="X1IJE4"/>
<feature type="compositionally biased region" description="Polar residues" evidence="1">
    <location>
        <begin position="14"/>
        <end position="43"/>
    </location>
</feature>
<feature type="region of interest" description="Disordered" evidence="1">
    <location>
        <begin position="1"/>
        <end position="43"/>
    </location>
</feature>
<gene>
    <name evidence="2" type="ORF">S03H2_59383</name>
</gene>
<protein>
    <submittedName>
        <fullName evidence="2">Uncharacterized protein</fullName>
    </submittedName>
</protein>
<proteinExistence type="predicted"/>
<dbReference type="AntiFam" id="ANF00010">
    <property type="entry name" value="tRNA translation"/>
</dbReference>
<evidence type="ECO:0000256" key="1">
    <source>
        <dbReference type="SAM" id="MobiDB-lite"/>
    </source>
</evidence>
<organism evidence="2">
    <name type="scientific">marine sediment metagenome</name>
    <dbReference type="NCBI Taxonomy" id="412755"/>
    <lineage>
        <taxon>unclassified sequences</taxon>
        <taxon>metagenomes</taxon>
        <taxon>ecological metagenomes</taxon>
    </lineage>
</organism>
<name>X1IJE4_9ZZZZ</name>